<comment type="caution">
    <text evidence="1">The sequence shown here is derived from an EMBL/GenBank/DDBJ whole genome shotgun (WGS) entry which is preliminary data.</text>
</comment>
<accession>A0A5A7PLV1</accession>
<dbReference type="Proteomes" id="UP000325081">
    <property type="component" value="Unassembled WGS sequence"/>
</dbReference>
<evidence type="ECO:0000313" key="1">
    <source>
        <dbReference type="EMBL" id="GER33646.1"/>
    </source>
</evidence>
<dbReference type="Pfam" id="PF00023">
    <property type="entry name" value="Ank"/>
    <property type="match status" value="1"/>
</dbReference>
<dbReference type="InterPro" id="IPR002110">
    <property type="entry name" value="Ankyrin_rpt"/>
</dbReference>
<dbReference type="SUPFAM" id="SSF140860">
    <property type="entry name" value="Pseudo ankyrin repeat-like"/>
    <property type="match status" value="1"/>
</dbReference>
<dbReference type="OrthoDB" id="5314041at2759"/>
<dbReference type="EMBL" id="BKCP01004755">
    <property type="protein sequence ID" value="GER33646.1"/>
    <property type="molecule type" value="Genomic_DNA"/>
</dbReference>
<evidence type="ECO:0000313" key="2">
    <source>
        <dbReference type="Proteomes" id="UP000325081"/>
    </source>
</evidence>
<dbReference type="AlphaFoldDB" id="A0A5A7PLV1"/>
<reference evidence="2" key="1">
    <citation type="journal article" date="2019" name="Curr. Biol.">
        <title>Genome Sequence of Striga asiatica Provides Insight into the Evolution of Plant Parasitism.</title>
        <authorList>
            <person name="Yoshida S."/>
            <person name="Kim S."/>
            <person name="Wafula E.K."/>
            <person name="Tanskanen J."/>
            <person name="Kim Y.M."/>
            <person name="Honaas L."/>
            <person name="Yang Z."/>
            <person name="Spallek T."/>
            <person name="Conn C.E."/>
            <person name="Ichihashi Y."/>
            <person name="Cheong K."/>
            <person name="Cui S."/>
            <person name="Der J.P."/>
            <person name="Gundlach H."/>
            <person name="Jiao Y."/>
            <person name="Hori C."/>
            <person name="Ishida J.K."/>
            <person name="Kasahara H."/>
            <person name="Kiba T."/>
            <person name="Kim M.S."/>
            <person name="Koo N."/>
            <person name="Laohavisit A."/>
            <person name="Lee Y.H."/>
            <person name="Lumba S."/>
            <person name="McCourt P."/>
            <person name="Mortimer J.C."/>
            <person name="Mutuku J.M."/>
            <person name="Nomura T."/>
            <person name="Sasaki-Sekimoto Y."/>
            <person name="Seto Y."/>
            <person name="Wang Y."/>
            <person name="Wakatake T."/>
            <person name="Sakakibara H."/>
            <person name="Demura T."/>
            <person name="Yamaguchi S."/>
            <person name="Yoneyama K."/>
            <person name="Manabe R.I."/>
            <person name="Nelson D.C."/>
            <person name="Schulman A.H."/>
            <person name="Timko M.P."/>
            <person name="dePamphilis C.W."/>
            <person name="Choi D."/>
            <person name="Shirasu K."/>
        </authorList>
    </citation>
    <scope>NUCLEOTIDE SEQUENCE [LARGE SCALE GENOMIC DNA]</scope>
    <source>
        <strain evidence="2">cv. UVA1</strain>
    </source>
</reference>
<proteinExistence type="predicted"/>
<keyword evidence="2" id="KW-1185">Reference proteome</keyword>
<gene>
    <name evidence="1" type="ORF">STAS_09795</name>
</gene>
<protein>
    <submittedName>
        <fullName evidence="1">Ankyrin repeat family protein</fullName>
    </submittedName>
</protein>
<sequence>MAPRYFSLRWEGTGDQWWFASPIDWAAANGHYELVRELIQIDGNLLFKLTSLARIRRLEAVWDDDGGSGGGVARCRSRVARRLMEECDALRGNNSLVRAGFGGWLVYTAAAGGDLEFVRELLGRDPLLAFGEGEYGAADKKL</sequence>
<name>A0A5A7PLV1_STRAF</name>
<organism evidence="1 2">
    <name type="scientific">Striga asiatica</name>
    <name type="common">Asiatic witchweed</name>
    <name type="synonym">Buchnera asiatica</name>
    <dbReference type="NCBI Taxonomy" id="4170"/>
    <lineage>
        <taxon>Eukaryota</taxon>
        <taxon>Viridiplantae</taxon>
        <taxon>Streptophyta</taxon>
        <taxon>Embryophyta</taxon>
        <taxon>Tracheophyta</taxon>
        <taxon>Spermatophyta</taxon>
        <taxon>Magnoliopsida</taxon>
        <taxon>eudicotyledons</taxon>
        <taxon>Gunneridae</taxon>
        <taxon>Pentapetalae</taxon>
        <taxon>asterids</taxon>
        <taxon>lamiids</taxon>
        <taxon>Lamiales</taxon>
        <taxon>Orobanchaceae</taxon>
        <taxon>Buchnereae</taxon>
        <taxon>Striga</taxon>
    </lineage>
</organism>